<gene>
    <name evidence="1" type="ORF">Asi02nite_20410</name>
</gene>
<proteinExistence type="predicted"/>
<accession>A0ABQ4CML1</accession>
<reference evidence="1 2" key="1">
    <citation type="submission" date="2021-01" db="EMBL/GenBank/DDBJ databases">
        <title>Whole genome shotgun sequence of Asanoa siamensis NBRC 107932.</title>
        <authorList>
            <person name="Komaki H."/>
            <person name="Tamura T."/>
        </authorList>
    </citation>
    <scope>NUCLEOTIDE SEQUENCE [LARGE SCALE GENOMIC DNA]</scope>
    <source>
        <strain evidence="1 2">NBRC 107932</strain>
    </source>
</reference>
<organism evidence="1 2">
    <name type="scientific">Asanoa siamensis</name>
    <dbReference type="NCBI Taxonomy" id="926357"/>
    <lineage>
        <taxon>Bacteria</taxon>
        <taxon>Bacillati</taxon>
        <taxon>Actinomycetota</taxon>
        <taxon>Actinomycetes</taxon>
        <taxon>Micromonosporales</taxon>
        <taxon>Micromonosporaceae</taxon>
        <taxon>Asanoa</taxon>
    </lineage>
</organism>
<name>A0ABQ4CML1_9ACTN</name>
<evidence type="ECO:0000313" key="2">
    <source>
        <dbReference type="Proteomes" id="UP000604117"/>
    </source>
</evidence>
<protein>
    <submittedName>
        <fullName evidence="1">Uncharacterized protein</fullName>
    </submittedName>
</protein>
<dbReference type="EMBL" id="BONE01000012">
    <property type="protein sequence ID" value="GIF72523.1"/>
    <property type="molecule type" value="Genomic_DNA"/>
</dbReference>
<comment type="caution">
    <text evidence="1">The sequence shown here is derived from an EMBL/GenBank/DDBJ whole genome shotgun (WGS) entry which is preliminary data.</text>
</comment>
<sequence length="92" mass="9550">MGANTVVYSAAGKVDGCFCIGDDIDVLVTDRAVSMWTAYGDEGIYGSHPQSAGGLAGWDRRGDHTWAPKGRLARPSGRACGHIGAAPLTLDT</sequence>
<evidence type="ECO:0000313" key="1">
    <source>
        <dbReference type="EMBL" id="GIF72523.1"/>
    </source>
</evidence>
<dbReference type="Proteomes" id="UP000604117">
    <property type="component" value="Unassembled WGS sequence"/>
</dbReference>
<keyword evidence="2" id="KW-1185">Reference proteome</keyword>